<dbReference type="RefSeq" id="WP_066469216.1">
    <property type="nucleotide sequence ID" value="NZ_CBCRUZ010000009.1"/>
</dbReference>
<dbReference type="Pfam" id="PF06293">
    <property type="entry name" value="Kdo"/>
    <property type="match status" value="1"/>
</dbReference>
<organism evidence="3 4">
    <name type="scientific">Skermania pinensis</name>
    <dbReference type="NCBI Taxonomy" id="39122"/>
    <lineage>
        <taxon>Bacteria</taxon>
        <taxon>Bacillati</taxon>
        <taxon>Actinomycetota</taxon>
        <taxon>Actinomycetes</taxon>
        <taxon>Mycobacteriales</taxon>
        <taxon>Gordoniaceae</taxon>
        <taxon>Skermania</taxon>
    </lineage>
</organism>
<evidence type="ECO:0000313" key="4">
    <source>
        <dbReference type="Proteomes" id="UP000887023"/>
    </source>
</evidence>
<dbReference type="EMBL" id="CP079105">
    <property type="protein sequence ID" value="QXQ15716.1"/>
    <property type="molecule type" value="Genomic_DNA"/>
</dbReference>
<name>A0ABX8SE49_9ACTN</name>
<dbReference type="InterPro" id="IPR011009">
    <property type="entry name" value="Kinase-like_dom_sf"/>
</dbReference>
<evidence type="ECO:0000259" key="2">
    <source>
        <dbReference type="Pfam" id="PF13224"/>
    </source>
</evidence>
<keyword evidence="4" id="KW-1185">Reference proteome</keyword>
<dbReference type="InterPro" id="IPR025111">
    <property type="entry name" value="DUF4032"/>
</dbReference>
<dbReference type="SUPFAM" id="SSF56112">
    <property type="entry name" value="Protein kinase-like (PK-like)"/>
    <property type="match status" value="1"/>
</dbReference>
<dbReference type="Pfam" id="PF13224">
    <property type="entry name" value="DUF4032"/>
    <property type="match status" value="1"/>
</dbReference>
<proteinExistence type="predicted"/>
<gene>
    <name evidence="3" type="ORF">KV203_06275</name>
</gene>
<evidence type="ECO:0000256" key="1">
    <source>
        <dbReference type="SAM" id="MobiDB-lite"/>
    </source>
</evidence>
<evidence type="ECO:0000313" key="3">
    <source>
        <dbReference type="EMBL" id="QXQ15716.1"/>
    </source>
</evidence>
<protein>
    <submittedName>
        <fullName evidence="3">DUF4032 domain-containing protein</fullName>
    </submittedName>
</protein>
<feature type="region of interest" description="Disordered" evidence="1">
    <location>
        <begin position="386"/>
        <end position="405"/>
    </location>
</feature>
<reference evidence="3" key="1">
    <citation type="submission" date="2021-07" db="EMBL/GenBank/DDBJ databases">
        <title>Candidatus Kaistella beijingensis sp. nov. isolated from a municipal wastewater treatment plant is involved in sludge foaming.</title>
        <authorList>
            <person name="Song Y."/>
            <person name="Liu S.-J."/>
        </authorList>
    </citation>
    <scope>NUCLEOTIDE SEQUENCE</scope>
    <source>
        <strain evidence="3">DSM 43998</strain>
    </source>
</reference>
<feature type="domain" description="DUF4032" evidence="2">
    <location>
        <begin position="224"/>
        <end position="380"/>
    </location>
</feature>
<dbReference type="Proteomes" id="UP000887023">
    <property type="component" value="Chromosome"/>
</dbReference>
<accession>A0ABX8SE49</accession>
<sequence>MRLRTPAPGLLTLPWDRPLADWTAPQVPLRELPVGPHRHPVRFVDSDDRLWAVKELPRHLAEREYRVLRRLEEFRLPAARPAGIVLPGGRDAILITRYLDATWQYRRVFLNLPPDQPAQRARLLDAMVTLLVELHRHGVFWGDCSLANTLFSRDGQLLQAWFVDAETSEVHPSLSDGQRRHDLDILIENVAMGLLDLAARLDRLALSSALIAEAQGIADRYHALWDLIHAEPTFAFTDRYRVEGTVHRLNDLGFTVDEVDLTPRPDGRLRLSIRVGERNYHAQLLRQLTGLDVGAGQAAILLGDFRSYRAANRPEIADHEPDLDLAARWVLQVLNPGMARAHAAVGRVGEPLQAYCDLLEVRWLLSERAGRDVGDAAALAELGGAAPTDSAARLSIGELPSTEPD</sequence>